<keyword evidence="2" id="KW-1185">Reference proteome</keyword>
<sequence length="69" mass="7253">MYAVPDGMAEVVAAPGDDPVDHAGEVYDFHLAHPARLPTDTAGRSQYGAAGPRAVPAITVPARRSIRGW</sequence>
<organism evidence="1 2">
    <name type="scientific">Streptosporangium roseum (strain ATCC 12428 / DSM 43021 / JCM 3005 / KCTC 9067 / NCIMB 10171 / NRRL 2505 / NI 9100)</name>
    <dbReference type="NCBI Taxonomy" id="479432"/>
    <lineage>
        <taxon>Bacteria</taxon>
        <taxon>Bacillati</taxon>
        <taxon>Actinomycetota</taxon>
        <taxon>Actinomycetes</taxon>
        <taxon>Streptosporangiales</taxon>
        <taxon>Streptosporangiaceae</taxon>
        <taxon>Streptosporangium</taxon>
    </lineage>
</organism>
<dbReference type="AlphaFoldDB" id="D2BF28"/>
<proteinExistence type="predicted"/>
<dbReference type="EMBL" id="CP001814">
    <property type="protein sequence ID" value="ACZ86389.1"/>
    <property type="molecule type" value="Genomic_DNA"/>
</dbReference>
<accession>D2BF28</accession>
<reference evidence="1 2" key="1">
    <citation type="journal article" date="2010" name="Stand. Genomic Sci.">
        <title>Complete genome sequence of Streptosporangium roseum type strain (NI 9100).</title>
        <authorList>
            <person name="Nolan M."/>
            <person name="Sikorski J."/>
            <person name="Jando M."/>
            <person name="Lucas S."/>
            <person name="Lapidus A."/>
            <person name="Glavina Del Rio T."/>
            <person name="Chen F."/>
            <person name="Tice H."/>
            <person name="Pitluck S."/>
            <person name="Cheng J.F."/>
            <person name="Chertkov O."/>
            <person name="Sims D."/>
            <person name="Meincke L."/>
            <person name="Brettin T."/>
            <person name="Han C."/>
            <person name="Detter J.C."/>
            <person name="Bruce D."/>
            <person name="Goodwin L."/>
            <person name="Land M."/>
            <person name="Hauser L."/>
            <person name="Chang Y.J."/>
            <person name="Jeffries C.D."/>
            <person name="Ivanova N."/>
            <person name="Mavromatis K."/>
            <person name="Mikhailova N."/>
            <person name="Chen A."/>
            <person name="Palaniappan K."/>
            <person name="Chain P."/>
            <person name="Rohde M."/>
            <person name="Goker M."/>
            <person name="Bristow J."/>
            <person name="Eisen J.A."/>
            <person name="Markowitz V."/>
            <person name="Hugenholtz P."/>
            <person name="Kyrpides N.C."/>
            <person name="Klenk H.P."/>
        </authorList>
    </citation>
    <scope>NUCLEOTIDE SEQUENCE [LARGE SCALE GENOMIC DNA]</scope>
    <source>
        <strain evidence="2">ATCC 12428 / DSM 43021 / JCM 3005 / NI 9100</strain>
    </source>
</reference>
<dbReference type="HOGENOM" id="CLU_2774267_0_0_11"/>
<dbReference type="RefSeq" id="WP_012890133.1">
    <property type="nucleotide sequence ID" value="NC_013595.1"/>
</dbReference>
<dbReference type="KEGG" id="sro:Sros_3453"/>
<evidence type="ECO:0000313" key="1">
    <source>
        <dbReference type="EMBL" id="ACZ86389.1"/>
    </source>
</evidence>
<name>D2BF28_STRRD</name>
<protein>
    <submittedName>
        <fullName evidence="1">Uncharacterized protein</fullName>
    </submittedName>
</protein>
<evidence type="ECO:0000313" key="2">
    <source>
        <dbReference type="Proteomes" id="UP000002029"/>
    </source>
</evidence>
<dbReference type="Proteomes" id="UP000002029">
    <property type="component" value="Chromosome"/>
</dbReference>
<gene>
    <name evidence="1" type="ordered locus">Sros_3453</name>
</gene>